<proteinExistence type="inferred from homology"/>
<keyword evidence="5" id="KW-1133">Transmembrane helix</keyword>
<feature type="domain" description="LRAT" evidence="6">
    <location>
        <begin position="21"/>
        <end position="132"/>
    </location>
</feature>
<organism evidence="7 8">
    <name type="scientific">Strigamia maritima</name>
    <name type="common">European centipede</name>
    <name type="synonym">Geophilus maritimus</name>
    <dbReference type="NCBI Taxonomy" id="126957"/>
    <lineage>
        <taxon>Eukaryota</taxon>
        <taxon>Metazoa</taxon>
        <taxon>Ecdysozoa</taxon>
        <taxon>Arthropoda</taxon>
        <taxon>Myriapoda</taxon>
        <taxon>Chilopoda</taxon>
        <taxon>Pleurostigmophora</taxon>
        <taxon>Geophilomorpha</taxon>
        <taxon>Linotaeniidae</taxon>
        <taxon>Strigamia</taxon>
    </lineage>
</organism>
<dbReference type="PANTHER" id="PTHR13943:SF77">
    <property type="entry name" value="LRAT DOMAIN-CONTAINING PROTEIN"/>
    <property type="match status" value="1"/>
</dbReference>
<dbReference type="GO" id="GO:0070292">
    <property type="term" value="P:N-acylphosphatidylethanolamine metabolic process"/>
    <property type="evidence" value="ECO:0007669"/>
    <property type="project" value="TreeGrafter"/>
</dbReference>
<dbReference type="EMBL" id="JH431261">
    <property type="status" value="NOT_ANNOTATED_CDS"/>
    <property type="molecule type" value="Genomic_DNA"/>
</dbReference>
<evidence type="ECO:0000256" key="1">
    <source>
        <dbReference type="ARBA" id="ARBA00007824"/>
    </source>
</evidence>
<dbReference type="AlphaFoldDB" id="T1IPG3"/>
<dbReference type="Proteomes" id="UP000014500">
    <property type="component" value="Unassembled WGS sequence"/>
</dbReference>
<evidence type="ECO:0000256" key="2">
    <source>
        <dbReference type="ARBA" id="ARBA00022679"/>
    </source>
</evidence>
<evidence type="ECO:0000256" key="4">
    <source>
        <dbReference type="ARBA" id="ARBA00023098"/>
    </source>
</evidence>
<keyword evidence="2" id="KW-0808">Transferase</keyword>
<protein>
    <recommendedName>
        <fullName evidence="6">LRAT domain-containing protein</fullName>
    </recommendedName>
</protein>
<dbReference type="Pfam" id="PF04970">
    <property type="entry name" value="LRAT"/>
    <property type="match status" value="1"/>
</dbReference>
<dbReference type="STRING" id="126957.T1IPG3"/>
<comment type="similarity">
    <text evidence="1">Belongs to the H-rev107 family.</text>
</comment>
<dbReference type="EnsemblMetazoa" id="SMAR002915-RA">
    <property type="protein sequence ID" value="SMAR002915-PA"/>
    <property type="gene ID" value="SMAR002915"/>
</dbReference>
<dbReference type="GO" id="GO:0016410">
    <property type="term" value="F:N-acyltransferase activity"/>
    <property type="evidence" value="ECO:0007669"/>
    <property type="project" value="TreeGrafter"/>
</dbReference>
<accession>T1IPG3</accession>
<dbReference type="GO" id="GO:0005737">
    <property type="term" value="C:cytoplasm"/>
    <property type="evidence" value="ECO:0007669"/>
    <property type="project" value="TreeGrafter"/>
</dbReference>
<evidence type="ECO:0000256" key="5">
    <source>
        <dbReference type="SAM" id="Phobius"/>
    </source>
</evidence>
<dbReference type="PANTHER" id="PTHR13943">
    <property type="entry name" value="HRAS-LIKE SUPPRESSOR - RELATED"/>
    <property type="match status" value="1"/>
</dbReference>
<keyword evidence="5" id="KW-0472">Membrane</keyword>
<dbReference type="InterPro" id="IPR007053">
    <property type="entry name" value="LRAT_dom"/>
</dbReference>
<dbReference type="HOGENOM" id="CLU_1339063_0_0_1"/>
<keyword evidence="5" id="KW-0812">Transmembrane</keyword>
<dbReference type="Gene3D" id="3.90.1720.10">
    <property type="entry name" value="endopeptidase domain like (from Nostoc punctiforme)"/>
    <property type="match status" value="1"/>
</dbReference>
<evidence type="ECO:0000256" key="3">
    <source>
        <dbReference type="ARBA" id="ARBA00022801"/>
    </source>
</evidence>
<dbReference type="GO" id="GO:0008970">
    <property type="term" value="F:phospholipase A1 activity"/>
    <property type="evidence" value="ECO:0007669"/>
    <property type="project" value="TreeGrafter"/>
</dbReference>
<evidence type="ECO:0000313" key="8">
    <source>
        <dbReference type="Proteomes" id="UP000014500"/>
    </source>
</evidence>
<dbReference type="GO" id="GO:0004623">
    <property type="term" value="F:phospholipase A2 activity"/>
    <property type="evidence" value="ECO:0007669"/>
    <property type="project" value="TreeGrafter"/>
</dbReference>
<keyword evidence="3" id="KW-0378">Hydrolase</keyword>
<sequence>MPVGKVTACYTRDKLEDLYPLLTETYWSFKERHTRTGPFMSVFENMMANYNIATTSQIGKIHVQDIRSVLENDRVRINNAKDEKWRPKEVEEIVARANAVLYGVYSAPYNLLTNNCQHFANSCRYGKSRSQQVPDLLLKTGGTVASVVIPIVARNVGLAAVLPAVGIAATGPVGLAITGVAIGVGVVGAAIPPVVHAVQCLKKNS</sequence>
<feature type="transmembrane region" description="Helical" evidence="5">
    <location>
        <begin position="173"/>
        <end position="195"/>
    </location>
</feature>
<evidence type="ECO:0000313" key="7">
    <source>
        <dbReference type="EnsemblMetazoa" id="SMAR002915-PA"/>
    </source>
</evidence>
<dbReference type="PROSITE" id="PS51934">
    <property type="entry name" value="LRAT"/>
    <property type="match status" value="1"/>
</dbReference>
<evidence type="ECO:0000259" key="6">
    <source>
        <dbReference type="PROSITE" id="PS51934"/>
    </source>
</evidence>
<feature type="transmembrane region" description="Helical" evidence="5">
    <location>
        <begin position="136"/>
        <end position="153"/>
    </location>
</feature>
<keyword evidence="8" id="KW-1185">Reference proteome</keyword>
<reference evidence="7" key="2">
    <citation type="submission" date="2015-02" db="UniProtKB">
        <authorList>
            <consortium name="EnsemblMetazoa"/>
        </authorList>
    </citation>
    <scope>IDENTIFICATION</scope>
</reference>
<reference evidence="8" key="1">
    <citation type="submission" date="2011-05" db="EMBL/GenBank/DDBJ databases">
        <authorList>
            <person name="Richards S.R."/>
            <person name="Qu J."/>
            <person name="Jiang H."/>
            <person name="Jhangiani S.N."/>
            <person name="Agravi P."/>
            <person name="Goodspeed R."/>
            <person name="Gross S."/>
            <person name="Mandapat C."/>
            <person name="Jackson L."/>
            <person name="Mathew T."/>
            <person name="Pu L."/>
            <person name="Thornton R."/>
            <person name="Saada N."/>
            <person name="Wilczek-Boney K.B."/>
            <person name="Lee S."/>
            <person name="Kovar C."/>
            <person name="Wu Y."/>
            <person name="Scherer S.E."/>
            <person name="Worley K.C."/>
            <person name="Muzny D.M."/>
            <person name="Gibbs R."/>
        </authorList>
    </citation>
    <scope>NUCLEOTIDE SEQUENCE</scope>
    <source>
        <strain evidence="8">Brora</strain>
    </source>
</reference>
<keyword evidence="4" id="KW-0443">Lipid metabolism</keyword>
<dbReference type="InterPro" id="IPR051496">
    <property type="entry name" value="H-rev107_PLA/AT"/>
</dbReference>
<name>T1IPG3_STRMM</name>